<gene>
    <name evidence="3" type="ORF">GTW20_12360</name>
</gene>
<name>A0A7K2IT87_9ACTN</name>
<dbReference type="RefSeq" id="WP_161111002.1">
    <property type="nucleotide sequence ID" value="NZ_WWHY01000001.1"/>
</dbReference>
<dbReference type="AlphaFoldDB" id="A0A7K2IT87"/>
<evidence type="ECO:0000313" key="3">
    <source>
        <dbReference type="EMBL" id="MYR33034.1"/>
    </source>
</evidence>
<evidence type="ECO:0000256" key="2">
    <source>
        <dbReference type="SAM" id="SignalP"/>
    </source>
</evidence>
<organism evidence="3 4">
    <name type="scientific">Nocardiopsis alba</name>
    <dbReference type="NCBI Taxonomy" id="53437"/>
    <lineage>
        <taxon>Bacteria</taxon>
        <taxon>Bacillati</taxon>
        <taxon>Actinomycetota</taxon>
        <taxon>Actinomycetes</taxon>
        <taxon>Streptosporangiales</taxon>
        <taxon>Nocardiopsidaceae</taxon>
        <taxon>Nocardiopsis</taxon>
    </lineage>
</organism>
<dbReference type="Proteomes" id="UP000467124">
    <property type="component" value="Unassembled WGS sequence"/>
</dbReference>
<reference evidence="3 4" key="1">
    <citation type="journal article" date="2019" name="Nat. Commun.">
        <title>The antimicrobial potential of Streptomyces from insect microbiomes.</title>
        <authorList>
            <person name="Chevrette M.G."/>
            <person name="Carlson C.M."/>
            <person name="Ortega H.E."/>
            <person name="Thomas C."/>
            <person name="Ananiev G.E."/>
            <person name="Barns K.J."/>
            <person name="Book A.J."/>
            <person name="Cagnazzo J."/>
            <person name="Carlos C."/>
            <person name="Flanigan W."/>
            <person name="Grubbs K.J."/>
            <person name="Horn H.A."/>
            <person name="Hoffmann F.M."/>
            <person name="Klassen J.L."/>
            <person name="Knack J.J."/>
            <person name="Lewin G.R."/>
            <person name="McDonald B.R."/>
            <person name="Muller L."/>
            <person name="Melo W.G.P."/>
            <person name="Pinto-Tomas A.A."/>
            <person name="Schmitz A."/>
            <person name="Wendt-Pienkowski E."/>
            <person name="Wildman S."/>
            <person name="Zhao M."/>
            <person name="Zhang F."/>
            <person name="Bugni T.S."/>
            <person name="Andes D.R."/>
            <person name="Pupo M.T."/>
            <person name="Currie C.R."/>
        </authorList>
    </citation>
    <scope>NUCLEOTIDE SEQUENCE [LARGE SCALE GENOMIC DNA]</scope>
    <source>
        <strain evidence="3 4">SID5840</strain>
    </source>
</reference>
<keyword evidence="2" id="KW-0732">Signal</keyword>
<feature type="chain" id="PRO_5029762435" evidence="2">
    <location>
        <begin position="32"/>
        <end position="348"/>
    </location>
</feature>
<accession>A0A7K2IT87</accession>
<feature type="signal peptide" evidence="2">
    <location>
        <begin position="1"/>
        <end position="31"/>
    </location>
</feature>
<sequence length="348" mass="33706">MFHTARTSARTMLVAAGAAGFVALGAGIAGADTLGGVTDGLPLGDLGSQVPTALTEGVGTPVGDLIQVEPGDISAQPDVRHQSGSPTDAIGHVVGDGVSAQAPVETGKDNSTGVGLLDLGETTESLPLNGAGETLPLSGGSISPVSSLVDALSRVGGGDILPMSDTDTKLPYVGDTVTELGDGVGRGVQDTSSHLTGTDAPDLSQVGEVVPMSGPVGLDAGENADLTGGITTLLPSDVDETLPMSGSGDIDVAGVADTVGSLVESGPGSVVPVEGETLPLADGTTDLIPSDVGGDLVGVQGLPELGEPEIGGGPAALPEATEATGVGGVTDALPGDLNLLEGLGLPLL</sequence>
<evidence type="ECO:0000256" key="1">
    <source>
        <dbReference type="SAM" id="MobiDB-lite"/>
    </source>
</evidence>
<dbReference type="EMBL" id="WWHY01000001">
    <property type="protein sequence ID" value="MYR33034.1"/>
    <property type="molecule type" value="Genomic_DNA"/>
</dbReference>
<evidence type="ECO:0000313" key="4">
    <source>
        <dbReference type="Proteomes" id="UP000467124"/>
    </source>
</evidence>
<feature type="region of interest" description="Disordered" evidence="1">
    <location>
        <begin position="183"/>
        <end position="203"/>
    </location>
</feature>
<protein>
    <submittedName>
        <fullName evidence="3">Uncharacterized protein</fullName>
    </submittedName>
</protein>
<proteinExistence type="predicted"/>
<comment type="caution">
    <text evidence="3">The sequence shown here is derived from an EMBL/GenBank/DDBJ whole genome shotgun (WGS) entry which is preliminary data.</text>
</comment>